<protein>
    <submittedName>
        <fullName evidence="3">SMP-30/gluconolactonase/LRE family protein</fullName>
    </submittedName>
</protein>
<feature type="domain" description="SMP-30/Gluconolactonase/LRE-like region" evidence="2">
    <location>
        <begin position="32"/>
        <end position="300"/>
    </location>
</feature>
<evidence type="ECO:0000256" key="1">
    <source>
        <dbReference type="ARBA" id="ARBA00022801"/>
    </source>
</evidence>
<dbReference type="PANTHER" id="PTHR47572">
    <property type="entry name" value="LIPOPROTEIN-RELATED"/>
    <property type="match status" value="1"/>
</dbReference>
<dbReference type="Pfam" id="PF08450">
    <property type="entry name" value="SGL"/>
    <property type="match status" value="1"/>
</dbReference>
<dbReference type="GO" id="GO:0016787">
    <property type="term" value="F:hydrolase activity"/>
    <property type="evidence" value="ECO:0007669"/>
    <property type="project" value="UniProtKB-KW"/>
</dbReference>
<dbReference type="EMBL" id="DSVQ01000012">
    <property type="protein sequence ID" value="HGT39574.1"/>
    <property type="molecule type" value="Genomic_DNA"/>
</dbReference>
<keyword evidence="1" id="KW-0378">Hydrolase</keyword>
<dbReference type="PANTHER" id="PTHR47572:SF4">
    <property type="entry name" value="LACTONASE DRP35"/>
    <property type="match status" value="1"/>
</dbReference>
<sequence length="320" mass="34786">MPAIDFHKVGLPGGFVAPQAAVAPATMTAFLEGPAVAANGDVYFSDIINNRILKLDPPTGRFTIFRQPSGRTNGLLFDPQGRLLACEGNEFGPNDGNRRITRTDLRTGQVEVLTDRFEGKRYNAPNDLAACSNGQIFFTDPCYGDRSTMELDHESVYRIDPGGRVTRVITQPQIERPNGIALSPDERTLYVVDSCAVPGGARKIWAFDLSPDGQVSNQRLVFDFAPGRGGDGLCVDRQGHLYVAAGIYRPRGPHETADVPPGIYVLSPDGSLQGRIPVPEDVLTNCTFGGEDLKTLYITAGKTLFTVRTEVPGWVVHRRG</sequence>
<evidence type="ECO:0000259" key="2">
    <source>
        <dbReference type="Pfam" id="PF08450"/>
    </source>
</evidence>
<gene>
    <name evidence="3" type="ORF">ENS64_09980</name>
</gene>
<dbReference type="Gene3D" id="2.120.10.30">
    <property type="entry name" value="TolB, C-terminal domain"/>
    <property type="match status" value="1"/>
</dbReference>
<comment type="caution">
    <text evidence="3">The sequence shown here is derived from an EMBL/GenBank/DDBJ whole genome shotgun (WGS) entry which is preliminary data.</text>
</comment>
<evidence type="ECO:0000313" key="3">
    <source>
        <dbReference type="EMBL" id="HGT39574.1"/>
    </source>
</evidence>
<dbReference type="InterPro" id="IPR051262">
    <property type="entry name" value="SMP-30/CGR1_Lactonase"/>
</dbReference>
<dbReference type="AlphaFoldDB" id="A0A7C4LLF8"/>
<accession>A0A7C4LLF8</accession>
<dbReference type="SUPFAM" id="SSF63829">
    <property type="entry name" value="Calcium-dependent phosphotriesterase"/>
    <property type="match status" value="1"/>
</dbReference>
<proteinExistence type="predicted"/>
<name>A0A7C4LLF8_9PLAN</name>
<reference evidence="3" key="1">
    <citation type="journal article" date="2020" name="mSystems">
        <title>Genome- and Community-Level Interaction Insights into Carbon Utilization and Element Cycling Functions of Hydrothermarchaeota in Hydrothermal Sediment.</title>
        <authorList>
            <person name="Zhou Z."/>
            <person name="Liu Y."/>
            <person name="Xu W."/>
            <person name="Pan J."/>
            <person name="Luo Z.H."/>
            <person name="Li M."/>
        </authorList>
    </citation>
    <scope>NUCLEOTIDE SEQUENCE [LARGE SCALE GENOMIC DNA]</scope>
    <source>
        <strain evidence="3">SpSt-508</strain>
    </source>
</reference>
<organism evidence="3">
    <name type="scientific">Schlesneria paludicola</name>
    <dbReference type="NCBI Taxonomy" id="360056"/>
    <lineage>
        <taxon>Bacteria</taxon>
        <taxon>Pseudomonadati</taxon>
        <taxon>Planctomycetota</taxon>
        <taxon>Planctomycetia</taxon>
        <taxon>Planctomycetales</taxon>
        <taxon>Planctomycetaceae</taxon>
        <taxon>Schlesneria</taxon>
    </lineage>
</organism>
<dbReference type="InterPro" id="IPR013658">
    <property type="entry name" value="SGL"/>
</dbReference>
<dbReference type="InterPro" id="IPR011042">
    <property type="entry name" value="6-blade_b-propeller_TolB-like"/>
</dbReference>